<dbReference type="NCBIfam" id="TIGR02227">
    <property type="entry name" value="sigpep_I_bact"/>
    <property type="match status" value="1"/>
</dbReference>
<dbReference type="PROSITE" id="PS00760">
    <property type="entry name" value="SPASE_I_2"/>
    <property type="match status" value="1"/>
</dbReference>
<dbReference type="InterPro" id="IPR000223">
    <property type="entry name" value="Pept_S26A_signal_pept_1"/>
</dbReference>
<evidence type="ECO:0000259" key="10">
    <source>
        <dbReference type="Pfam" id="PF10502"/>
    </source>
</evidence>
<sequence length="172" mass="19797">MSKKFLREWVATVVIALVLSLVVRTYIAEARWIPSESMLPTLKVGDHLLIDKAYYKLRGLERGDIVVFQAPPTAQEDKDLIKRVIGLPGEKIAIKDGIVYINDQPLDESYIFEKPHSDFNAIIIPEDKVFVMGDNRNNSYDSRYWGTLPMENIIGKAILLYYPFEHIEVFHD</sequence>
<dbReference type="InterPro" id="IPR019757">
    <property type="entry name" value="Pept_S26A_signal_pept_1_Lys-AS"/>
</dbReference>
<keyword evidence="6 8" id="KW-0378">Hydrolase</keyword>
<evidence type="ECO:0000313" key="12">
    <source>
        <dbReference type="Proteomes" id="UP000189464"/>
    </source>
</evidence>
<evidence type="ECO:0000313" key="11">
    <source>
        <dbReference type="EMBL" id="AQS58639.1"/>
    </source>
</evidence>
<evidence type="ECO:0000256" key="9">
    <source>
        <dbReference type="RuleBase" id="RU362042"/>
    </source>
</evidence>
<evidence type="ECO:0000256" key="1">
    <source>
        <dbReference type="ARBA" id="ARBA00000677"/>
    </source>
</evidence>
<feature type="active site" evidence="7">
    <location>
        <position position="37"/>
    </location>
</feature>
<dbReference type="InterPro" id="IPR019758">
    <property type="entry name" value="Pept_S26A_signal_pept_1_CS"/>
</dbReference>
<dbReference type="InterPro" id="IPR036286">
    <property type="entry name" value="LexA/Signal_pep-like_sf"/>
</dbReference>
<dbReference type="PANTHER" id="PTHR43390:SF1">
    <property type="entry name" value="CHLOROPLAST PROCESSING PEPTIDASE"/>
    <property type="match status" value="1"/>
</dbReference>
<dbReference type="CDD" id="cd06530">
    <property type="entry name" value="S26_SPase_I"/>
    <property type="match status" value="1"/>
</dbReference>
<dbReference type="AlphaFoldDB" id="A0A1S6IV35"/>
<dbReference type="Gene3D" id="2.10.109.10">
    <property type="entry name" value="Umud Fragment, subunit A"/>
    <property type="match status" value="1"/>
</dbReference>
<dbReference type="EC" id="3.4.21.89" evidence="4 8"/>
<dbReference type="InterPro" id="IPR019533">
    <property type="entry name" value="Peptidase_S26"/>
</dbReference>
<dbReference type="PROSITE" id="PS00761">
    <property type="entry name" value="SPASE_I_3"/>
    <property type="match status" value="1"/>
</dbReference>
<comment type="similarity">
    <text evidence="3 9">Belongs to the peptidase S26 family.</text>
</comment>
<dbReference type="EMBL" id="CP019698">
    <property type="protein sequence ID" value="AQS58639.1"/>
    <property type="molecule type" value="Genomic_DNA"/>
</dbReference>
<evidence type="ECO:0000256" key="5">
    <source>
        <dbReference type="ARBA" id="ARBA00022670"/>
    </source>
</evidence>
<feature type="active site" evidence="7">
    <location>
        <position position="82"/>
    </location>
</feature>
<keyword evidence="5 8" id="KW-0645">Protease</keyword>
<dbReference type="OrthoDB" id="9802919at2"/>
<dbReference type="PRINTS" id="PR00727">
    <property type="entry name" value="LEADERPTASE"/>
</dbReference>
<reference evidence="11 12" key="1">
    <citation type="journal article" date="2016" name="Int. J. Syst. Evol. Microbiol.">
        <title>Desulfotomaculum ferrireducens sp. nov., a moderately thermophilic sulfate-reducing and dissimilatory Fe(III)-reducing bacterium isolated from compost.</title>
        <authorList>
            <person name="Yang G."/>
            <person name="Guo J."/>
            <person name="Zhuang L."/>
            <person name="Yuan Y."/>
            <person name="Zhou S."/>
        </authorList>
    </citation>
    <scope>NUCLEOTIDE SEQUENCE [LARGE SCALE GENOMIC DNA]</scope>
    <source>
        <strain evidence="11 12">GSS09</strain>
    </source>
</reference>
<dbReference type="STRING" id="1833852.B0537_05795"/>
<comment type="subcellular location">
    <subcellularLocation>
        <location evidence="2">Cell membrane</location>
        <topology evidence="2">Single-pass type II membrane protein</topology>
    </subcellularLocation>
    <subcellularLocation>
        <location evidence="9">Membrane</location>
        <topology evidence="9">Single-pass type II membrane protein</topology>
    </subcellularLocation>
</comment>
<comment type="catalytic activity">
    <reaction evidence="1 8">
        <text>Cleavage of hydrophobic, N-terminal signal or leader sequences from secreted and periplasmic proteins.</text>
        <dbReference type="EC" id="3.4.21.89"/>
    </reaction>
</comment>
<gene>
    <name evidence="11" type="ORF">B0537_05795</name>
</gene>
<dbReference type="KEGG" id="dfg:B0537_05795"/>
<dbReference type="GO" id="GO:0005886">
    <property type="term" value="C:plasma membrane"/>
    <property type="evidence" value="ECO:0007669"/>
    <property type="project" value="UniProtKB-SubCell"/>
</dbReference>
<accession>A0A1S6IV35</accession>
<evidence type="ECO:0000256" key="6">
    <source>
        <dbReference type="ARBA" id="ARBA00022801"/>
    </source>
</evidence>
<keyword evidence="12" id="KW-1185">Reference proteome</keyword>
<dbReference type="GO" id="GO:0006465">
    <property type="term" value="P:signal peptide processing"/>
    <property type="evidence" value="ECO:0007669"/>
    <property type="project" value="InterPro"/>
</dbReference>
<evidence type="ECO:0000256" key="7">
    <source>
        <dbReference type="PIRSR" id="PIRSR600223-1"/>
    </source>
</evidence>
<dbReference type="Pfam" id="PF10502">
    <property type="entry name" value="Peptidase_S26"/>
    <property type="match status" value="1"/>
</dbReference>
<evidence type="ECO:0000256" key="3">
    <source>
        <dbReference type="ARBA" id="ARBA00009370"/>
    </source>
</evidence>
<name>A0A1S6IV35_9FIRM</name>
<dbReference type="GO" id="GO:0009003">
    <property type="term" value="F:signal peptidase activity"/>
    <property type="evidence" value="ECO:0007669"/>
    <property type="project" value="UniProtKB-EC"/>
</dbReference>
<protein>
    <recommendedName>
        <fullName evidence="4 8">Signal peptidase I</fullName>
        <ecNumber evidence="4 8">3.4.21.89</ecNumber>
    </recommendedName>
</protein>
<dbReference type="Proteomes" id="UP000189464">
    <property type="component" value="Chromosome"/>
</dbReference>
<proteinExistence type="inferred from homology"/>
<dbReference type="PROSITE" id="PS00501">
    <property type="entry name" value="SPASE_I_1"/>
    <property type="match status" value="1"/>
</dbReference>
<evidence type="ECO:0000256" key="2">
    <source>
        <dbReference type="ARBA" id="ARBA00004401"/>
    </source>
</evidence>
<dbReference type="GO" id="GO:0004252">
    <property type="term" value="F:serine-type endopeptidase activity"/>
    <property type="evidence" value="ECO:0007669"/>
    <property type="project" value="InterPro"/>
</dbReference>
<organism evidence="11 12">
    <name type="scientific">Desulforamulus ferrireducens</name>
    <dbReference type="NCBI Taxonomy" id="1833852"/>
    <lineage>
        <taxon>Bacteria</taxon>
        <taxon>Bacillati</taxon>
        <taxon>Bacillota</taxon>
        <taxon>Clostridia</taxon>
        <taxon>Eubacteriales</taxon>
        <taxon>Peptococcaceae</taxon>
        <taxon>Desulforamulus</taxon>
    </lineage>
</organism>
<feature type="domain" description="Peptidase S26" evidence="10">
    <location>
        <begin position="6"/>
        <end position="161"/>
    </location>
</feature>
<dbReference type="SUPFAM" id="SSF51306">
    <property type="entry name" value="LexA/Signal peptidase"/>
    <property type="match status" value="1"/>
</dbReference>
<dbReference type="InterPro" id="IPR019756">
    <property type="entry name" value="Pept_S26A_signal_pept_1_Ser-AS"/>
</dbReference>
<evidence type="ECO:0000256" key="4">
    <source>
        <dbReference type="ARBA" id="ARBA00013208"/>
    </source>
</evidence>
<dbReference type="PANTHER" id="PTHR43390">
    <property type="entry name" value="SIGNAL PEPTIDASE I"/>
    <property type="match status" value="1"/>
</dbReference>
<evidence type="ECO:0000256" key="8">
    <source>
        <dbReference type="RuleBase" id="RU003993"/>
    </source>
</evidence>
<dbReference type="RefSeq" id="WP_077713588.1">
    <property type="nucleotide sequence ID" value="NZ_CP019698.1"/>
</dbReference>